<dbReference type="InterPro" id="IPR041677">
    <property type="entry name" value="DNA2/NAM7_AAA_11"/>
</dbReference>
<evidence type="ECO:0000313" key="5">
    <source>
        <dbReference type="EMBL" id="KAK9422243.1"/>
    </source>
</evidence>
<keyword evidence="1" id="KW-0347">Helicase</keyword>
<protein>
    <submittedName>
        <fullName evidence="5">P-loop containing nucleoside triphosphate hydrolase protein</fullName>
    </submittedName>
</protein>
<dbReference type="InterPro" id="IPR027417">
    <property type="entry name" value="P-loop_NTPase"/>
</dbReference>
<dbReference type="CDD" id="cd18808">
    <property type="entry name" value="SF1_C_Upf1"/>
    <property type="match status" value="1"/>
</dbReference>
<keyword evidence="1" id="KW-0067">ATP-binding</keyword>
<dbReference type="GO" id="GO:0016787">
    <property type="term" value="F:hydrolase activity"/>
    <property type="evidence" value="ECO:0007669"/>
    <property type="project" value="UniProtKB-KW"/>
</dbReference>
<dbReference type="CDD" id="cd17936">
    <property type="entry name" value="EEXXEc_NFX1"/>
    <property type="match status" value="1"/>
</dbReference>
<keyword evidence="6" id="KW-1185">Reference proteome</keyword>
<dbReference type="Gene3D" id="3.40.50.300">
    <property type="entry name" value="P-loop containing nucleotide triphosphate hydrolases"/>
    <property type="match status" value="2"/>
</dbReference>
<feature type="region of interest" description="Disordered" evidence="2">
    <location>
        <begin position="924"/>
        <end position="963"/>
    </location>
</feature>
<evidence type="ECO:0000259" key="4">
    <source>
        <dbReference type="Pfam" id="PF13087"/>
    </source>
</evidence>
<organism evidence="5 6">
    <name type="scientific">Seiridium unicorne</name>
    <dbReference type="NCBI Taxonomy" id="138068"/>
    <lineage>
        <taxon>Eukaryota</taxon>
        <taxon>Fungi</taxon>
        <taxon>Dikarya</taxon>
        <taxon>Ascomycota</taxon>
        <taxon>Pezizomycotina</taxon>
        <taxon>Sordariomycetes</taxon>
        <taxon>Xylariomycetidae</taxon>
        <taxon>Amphisphaeriales</taxon>
        <taxon>Sporocadaceae</taxon>
        <taxon>Seiridium</taxon>
    </lineage>
</organism>
<dbReference type="PANTHER" id="PTHR10887">
    <property type="entry name" value="DNA2/NAM7 HELICASE FAMILY"/>
    <property type="match status" value="1"/>
</dbReference>
<dbReference type="SUPFAM" id="SSF52540">
    <property type="entry name" value="P-loop containing nucleoside triphosphate hydrolases"/>
    <property type="match status" value="1"/>
</dbReference>
<dbReference type="Pfam" id="PF13087">
    <property type="entry name" value="AAA_12"/>
    <property type="match status" value="1"/>
</dbReference>
<feature type="domain" description="DNA2/NAM7 helicase helicase" evidence="3">
    <location>
        <begin position="323"/>
        <end position="560"/>
    </location>
</feature>
<dbReference type="InterPro" id="IPR047187">
    <property type="entry name" value="SF1_C_Upf1"/>
</dbReference>
<evidence type="ECO:0000256" key="1">
    <source>
        <dbReference type="ARBA" id="ARBA00022806"/>
    </source>
</evidence>
<dbReference type="InterPro" id="IPR041679">
    <property type="entry name" value="DNA2/NAM7-like_C"/>
</dbReference>
<keyword evidence="1" id="KW-0547">Nucleotide-binding</keyword>
<feature type="region of interest" description="Disordered" evidence="2">
    <location>
        <begin position="1278"/>
        <end position="1326"/>
    </location>
</feature>
<accession>A0ABR2V5R0</accession>
<dbReference type="EMBL" id="JARVKF010000124">
    <property type="protein sequence ID" value="KAK9422243.1"/>
    <property type="molecule type" value="Genomic_DNA"/>
</dbReference>
<evidence type="ECO:0000259" key="3">
    <source>
        <dbReference type="Pfam" id="PF13086"/>
    </source>
</evidence>
<sequence length="1326" mass="148690">MFSTSRALPSSGAPKHDNDHADIAKIRILPTTNEILSKGAPYLPLYDQSKWHVQGLPGLLDRHFRLLREDNLGPIRDIIKSHLQGSPDRGNGPRTNEYKLQSLRIAYDRINGFELHASVRQPPEVANRRTPAHREQWWVDSKNLDWERLVCLVGRGHAMFCVISRATCRTFAQLTERKDKSKKKRLRKYDPKRTLFGAKDFAYFVLQPVDLDARDIDFMLSLGSSSGVTVVEFPTLLLASFKPTLSTLQAMSRLPQIPMGEYLVGSVGQRRDNSQVDEHVPPPPYASKNFRFNLSPLTGDGSNIFYSVRNEPDIKELCAKSSLDEGQAKALFNALRRRLAICQGPPGTGKSYTGEAIIDVLLANKSKANLGPIICICQTNHALDQLLEHLYLRKGIRRIVRLGSQSKSTVIEELTLHKIMDSRPPQIHEQILNGKRNNARRKAAKKVIDALAKFELAEPHGLQELVREIYELNEQFKSHAKVVDDGWSEAKVKVLREFDVIGVTTSGLARFHDMLSQVMSKVVICEEAGEVLEAHTLCALMPYTQHLILIGDHQQLRPMTNKWDLQVANPDGRPYSWDISLFERLVKPLLQSDKRLPFDTLNIQRRMHPIISDLVRSISYPQLQDAENVRQYPSLAGFKRRLFWFHHTHLEDGSSIDRNKDFSFTNRFEVGVVKTVLGYLNRQNVYGDGEIAILTPYAGQLRQLKIQLGTTYNISMNELDTAELEKRNMMVNLGGMAGRTRIRIATVDNFQGEEASVVIISLVRSNPARNCGFLNQENRINVLLSRAKHGMIIIGNAETYSPNDTWWEVIQKMQKDGNIGPSFELECPRHKEMTIMASTAQHFAAGRCTECQSSSIQNGYKAGLNKINAPPGSFGTVSKVLDKPIVKPGALPKGYIMPHQRTSKQPNIPLGGLQVTSHQPLVSSTDAIRPDKPDNPLIDMNNSDSRTSLPLESGRAKPGESVGQSLDLRQTGIISRPLIEFISSNHRRLVSLELALLDEQESLNRAVPSRDIKLGNGDPEIRGPPFAMIQTVHQWVSGRYDSAVRLVKEINQYLREVKTRETQLKGTPYSDKGCPRYEEKEHSTSACHMEFQGILSAMVLLIRCDVVILADFFTLRRQVKLEHTAITIDLAGFTRLCEFIIETAQRTCYPRHEAEAHILAGKMIVITKEASRSRELDRSPDTATAEAHLQRALTIVLEHRCLSYLIEDIEAVNSELSNSTFGSIVTSEEKRSTWKLYADEYQENGQWHVCANGHPFSIVGEESSTIYCGECDAPVGEQLVDGGNDSDAGEESSEVPGDAESEADSENGQTAPAGRRSHESSSLMDL</sequence>
<comment type="caution">
    <text evidence="5">The sequence shown here is derived from an EMBL/GenBank/DDBJ whole genome shotgun (WGS) entry which is preliminary data.</text>
</comment>
<feature type="domain" description="DNA2/NAM7 helicase-like C-terminal" evidence="4">
    <location>
        <begin position="578"/>
        <end position="797"/>
    </location>
</feature>
<dbReference type="PANTHER" id="PTHR10887:SF445">
    <property type="entry name" value="NFX1-TYPE ZINC FINGER-CONTAINING PROTEIN 1"/>
    <property type="match status" value="1"/>
</dbReference>
<name>A0ABR2V5R0_9PEZI</name>
<dbReference type="Proteomes" id="UP001408356">
    <property type="component" value="Unassembled WGS sequence"/>
</dbReference>
<proteinExistence type="predicted"/>
<gene>
    <name evidence="5" type="ORF">SUNI508_04922</name>
</gene>
<keyword evidence="5" id="KW-0378">Hydrolase</keyword>
<feature type="compositionally biased region" description="Acidic residues" evidence="2">
    <location>
        <begin position="1287"/>
        <end position="1305"/>
    </location>
</feature>
<reference evidence="5 6" key="1">
    <citation type="journal article" date="2024" name="J. Plant Pathol.">
        <title>Sequence and assembly of the genome of Seiridium unicorne, isolate CBS 538.82, causal agent of cypress canker disease.</title>
        <authorList>
            <person name="Scali E."/>
            <person name="Rocca G.D."/>
            <person name="Danti R."/>
            <person name="Garbelotto M."/>
            <person name="Barberini S."/>
            <person name="Baroncelli R."/>
            <person name="Emiliani G."/>
        </authorList>
    </citation>
    <scope>NUCLEOTIDE SEQUENCE [LARGE SCALE GENOMIC DNA]</scope>
    <source>
        <strain evidence="5 6">BM-138-508</strain>
    </source>
</reference>
<feature type="compositionally biased region" description="Polar residues" evidence="2">
    <location>
        <begin position="940"/>
        <end position="950"/>
    </location>
</feature>
<dbReference type="Pfam" id="PF13086">
    <property type="entry name" value="AAA_11"/>
    <property type="match status" value="1"/>
</dbReference>
<evidence type="ECO:0000313" key="6">
    <source>
        <dbReference type="Proteomes" id="UP001408356"/>
    </source>
</evidence>
<dbReference type="InterPro" id="IPR045055">
    <property type="entry name" value="DNA2/NAM7-like"/>
</dbReference>
<evidence type="ECO:0000256" key="2">
    <source>
        <dbReference type="SAM" id="MobiDB-lite"/>
    </source>
</evidence>